<evidence type="ECO:0000256" key="5">
    <source>
        <dbReference type="ARBA" id="ARBA00023136"/>
    </source>
</evidence>
<sequence>MLKKVGLFPRLIFGIIFGIIIGIISKSTGFVFPVRILTTFSAIFGNFLNFIIPFIIIGFIVPGISKLGSGSGKLLGITVIIAYVSTIFAGLLAFMAGNWILPHVLKIGQLAPKSNLYLEPFFKIEIPPAMGVMTALVTAFMIGLGIAHIKGKALMNVFYDFENILELVIKNILVPLIPIHISGIFSKLTANGEIISTIKAFSIVYIMLLLIQGIYLAIQYSIAWSVSGRSPLKSLKNMLPAYFTAVGTQSSAASIPFTLKCTKKNGVSEDIANFVIPLCATIHLAGDTITITLSAMAVLMMSGTIPTFAMMMPFILMLGVTMVAAPGIPGGGIYASLGLLKDMLLFTQPQQGIMIALHVSQDSFGTATNITGDCALSMIIDKISNKYRNKSLNKNNNLYTDNEVMGA</sequence>
<dbReference type="EMBL" id="JAAZWO010000020">
    <property type="protein sequence ID" value="MBC2398947.1"/>
    <property type="molecule type" value="Genomic_DNA"/>
</dbReference>
<evidence type="ECO:0000256" key="3">
    <source>
        <dbReference type="ARBA" id="ARBA00022692"/>
    </source>
</evidence>
<keyword evidence="5 6" id="KW-0472">Membrane</keyword>
<evidence type="ECO:0000256" key="1">
    <source>
        <dbReference type="ARBA" id="ARBA00004141"/>
    </source>
</evidence>
<keyword evidence="4 6" id="KW-1133">Transmembrane helix</keyword>
<feature type="transmembrane region" description="Helical" evidence="6">
    <location>
        <begin position="36"/>
        <end position="62"/>
    </location>
</feature>
<proteinExistence type="predicted"/>
<evidence type="ECO:0000256" key="2">
    <source>
        <dbReference type="ARBA" id="ARBA00022448"/>
    </source>
</evidence>
<feature type="transmembrane region" description="Helical" evidence="6">
    <location>
        <begin position="7"/>
        <end position="24"/>
    </location>
</feature>
<dbReference type="Gene3D" id="1.10.3860.10">
    <property type="entry name" value="Sodium:dicarboxylate symporter"/>
    <property type="match status" value="1"/>
</dbReference>
<feature type="transmembrane region" description="Helical" evidence="6">
    <location>
        <begin position="314"/>
        <end position="337"/>
    </location>
</feature>
<dbReference type="PANTHER" id="PTHR42865">
    <property type="entry name" value="PROTON/GLUTAMATE-ASPARTATE SYMPORTER"/>
    <property type="match status" value="1"/>
</dbReference>
<keyword evidence="8" id="KW-1185">Reference proteome</keyword>
<evidence type="ECO:0000256" key="6">
    <source>
        <dbReference type="SAM" id="Phobius"/>
    </source>
</evidence>
<feature type="transmembrane region" description="Helical" evidence="6">
    <location>
        <begin position="74"/>
        <end position="96"/>
    </location>
</feature>
<feature type="transmembrane region" description="Helical" evidence="6">
    <location>
        <begin position="271"/>
        <end position="302"/>
    </location>
</feature>
<gene>
    <name evidence="7" type="ORF">HGG79_14355</name>
</gene>
<dbReference type="Pfam" id="PF00375">
    <property type="entry name" value="SDF"/>
    <property type="match status" value="1"/>
</dbReference>
<dbReference type="PANTHER" id="PTHR42865:SF8">
    <property type="entry name" value="SERINE_THREONINE TRANSPORTER SSTT"/>
    <property type="match status" value="1"/>
</dbReference>
<dbReference type="InterPro" id="IPR036458">
    <property type="entry name" value="Na:dicarbo_symporter_sf"/>
</dbReference>
<protein>
    <submittedName>
        <fullName evidence="7">Dicarboxylate/amino acid:cation symporter</fullName>
    </submittedName>
</protein>
<dbReference type="PRINTS" id="PR00173">
    <property type="entry name" value="EDTRNSPORT"/>
</dbReference>
<dbReference type="GO" id="GO:0005295">
    <property type="term" value="F:neutral L-amino acid:sodium symporter activity"/>
    <property type="evidence" value="ECO:0007669"/>
    <property type="project" value="TreeGrafter"/>
</dbReference>
<name>A0A923EBT3_CLOTT</name>
<evidence type="ECO:0000256" key="4">
    <source>
        <dbReference type="ARBA" id="ARBA00022989"/>
    </source>
</evidence>
<feature type="transmembrane region" description="Helical" evidence="6">
    <location>
        <begin position="198"/>
        <end position="218"/>
    </location>
</feature>
<feature type="transmembrane region" description="Helical" evidence="6">
    <location>
        <begin position="126"/>
        <end position="147"/>
    </location>
</feature>
<dbReference type="SUPFAM" id="SSF118215">
    <property type="entry name" value="Proton glutamate symport protein"/>
    <property type="match status" value="1"/>
</dbReference>
<dbReference type="Proteomes" id="UP000563151">
    <property type="component" value="Unassembled WGS sequence"/>
</dbReference>
<evidence type="ECO:0000313" key="8">
    <source>
        <dbReference type="Proteomes" id="UP000563151"/>
    </source>
</evidence>
<dbReference type="InterPro" id="IPR001991">
    <property type="entry name" value="Na-dicarboxylate_symporter"/>
</dbReference>
<organism evidence="7 8">
    <name type="scientific">Clostridium tetanomorphum</name>
    <dbReference type="NCBI Taxonomy" id="1553"/>
    <lineage>
        <taxon>Bacteria</taxon>
        <taxon>Bacillati</taxon>
        <taxon>Bacillota</taxon>
        <taxon>Clostridia</taxon>
        <taxon>Eubacteriales</taxon>
        <taxon>Clostridiaceae</taxon>
        <taxon>Clostridium</taxon>
    </lineage>
</organism>
<accession>A0A923EBT3</accession>
<keyword evidence="2" id="KW-0813">Transport</keyword>
<feature type="transmembrane region" description="Helical" evidence="6">
    <location>
        <begin position="239"/>
        <end position="259"/>
    </location>
</feature>
<reference evidence="7 8" key="1">
    <citation type="submission" date="2020-04" db="EMBL/GenBank/DDBJ databases">
        <title>Genomic insights into acetone-butanol-ethanol (ABE) fermentation by sequencing solventogenic clostridia strains.</title>
        <authorList>
            <person name="Brown S."/>
        </authorList>
    </citation>
    <scope>NUCLEOTIDE SEQUENCE [LARGE SCALE GENOMIC DNA]</scope>
    <source>
        <strain evidence="7 8">DJ011</strain>
    </source>
</reference>
<keyword evidence="3 6" id="KW-0812">Transmembrane</keyword>
<dbReference type="RefSeq" id="WP_035152811.1">
    <property type="nucleotide sequence ID" value="NZ_JAAZWO010000020.1"/>
</dbReference>
<dbReference type="AlphaFoldDB" id="A0A923EBT3"/>
<dbReference type="GO" id="GO:0032329">
    <property type="term" value="P:serine transport"/>
    <property type="evidence" value="ECO:0007669"/>
    <property type="project" value="TreeGrafter"/>
</dbReference>
<comment type="subcellular location">
    <subcellularLocation>
        <location evidence="1">Membrane</location>
        <topology evidence="1">Multi-pass membrane protein</topology>
    </subcellularLocation>
</comment>
<comment type="caution">
    <text evidence="7">The sequence shown here is derived from an EMBL/GenBank/DDBJ whole genome shotgun (WGS) entry which is preliminary data.</text>
</comment>
<evidence type="ECO:0000313" key="7">
    <source>
        <dbReference type="EMBL" id="MBC2398947.1"/>
    </source>
</evidence>
<dbReference type="GO" id="GO:0005886">
    <property type="term" value="C:plasma membrane"/>
    <property type="evidence" value="ECO:0007669"/>
    <property type="project" value="TreeGrafter"/>
</dbReference>